<reference evidence="1 2" key="1">
    <citation type="submission" date="2015-09" db="EMBL/GenBank/DDBJ databases">
        <title>Draft genome sequence of Kouleothrix aurantiaca JCM 19913.</title>
        <authorList>
            <person name="Hemp J."/>
        </authorList>
    </citation>
    <scope>NUCLEOTIDE SEQUENCE [LARGE SCALE GENOMIC DNA]</scope>
    <source>
        <strain evidence="1 2">COM-B</strain>
    </source>
</reference>
<evidence type="ECO:0000313" key="2">
    <source>
        <dbReference type="Proteomes" id="UP000050509"/>
    </source>
</evidence>
<dbReference type="Proteomes" id="UP000050509">
    <property type="component" value="Unassembled WGS sequence"/>
</dbReference>
<dbReference type="EMBL" id="LJCR01000396">
    <property type="protein sequence ID" value="KPV52901.1"/>
    <property type="molecule type" value="Genomic_DNA"/>
</dbReference>
<dbReference type="PATRIC" id="fig|186479.3.peg.8027"/>
<evidence type="ECO:0000313" key="1">
    <source>
        <dbReference type="EMBL" id="KPV52901.1"/>
    </source>
</evidence>
<accession>A0A0N8PSJ5</accession>
<protein>
    <submittedName>
        <fullName evidence="1">Uncharacterized protein</fullName>
    </submittedName>
</protein>
<sequence>MTLHDAQLLDTFREANGQEVQRPGFKNVALTVGFKRLAIKSDFNDTRGAYVELHDTDGDRYSCIDELRDGPFTIPVGYEFRASQSCQVPATVAGSLKPFQASVVLNASGHSIGEVKADFALGDQMATAPDVPISFEPDRVMPIGQVVTVDFGNTEDALKFTVENPRWTQKWGVRPGLTLNVGEEALLIDVKITNQGKRIPPFAFALIRPLDMVSRASTSIASFPAGMDIPPPGQTKTITIPAGGMKPIDGDVPIFIFAGAKLNGGNYLVIPTTPTRE</sequence>
<name>A0A0N8PSJ5_9CHLR</name>
<gene>
    <name evidence="1" type="ORF">SE17_12730</name>
</gene>
<dbReference type="AlphaFoldDB" id="A0A0N8PSJ5"/>
<organism evidence="1 2">
    <name type="scientific">Kouleothrix aurantiaca</name>
    <dbReference type="NCBI Taxonomy" id="186479"/>
    <lineage>
        <taxon>Bacteria</taxon>
        <taxon>Bacillati</taxon>
        <taxon>Chloroflexota</taxon>
        <taxon>Chloroflexia</taxon>
        <taxon>Chloroflexales</taxon>
        <taxon>Roseiflexineae</taxon>
        <taxon>Roseiflexaceae</taxon>
        <taxon>Kouleothrix</taxon>
    </lineage>
</organism>
<comment type="caution">
    <text evidence="1">The sequence shown here is derived from an EMBL/GenBank/DDBJ whole genome shotgun (WGS) entry which is preliminary data.</text>
</comment>
<proteinExistence type="predicted"/>
<keyword evidence="2" id="KW-1185">Reference proteome</keyword>